<dbReference type="SMART" id="SM00367">
    <property type="entry name" value="LRR_CC"/>
    <property type="match status" value="2"/>
</dbReference>
<evidence type="ECO:0000259" key="1">
    <source>
        <dbReference type="PROSITE" id="PS50181"/>
    </source>
</evidence>
<dbReference type="Gene3D" id="1.20.1280.50">
    <property type="match status" value="1"/>
</dbReference>
<dbReference type="InterPro" id="IPR001810">
    <property type="entry name" value="F-box_dom"/>
</dbReference>
<protein>
    <recommendedName>
        <fullName evidence="1">F-box domain-containing protein</fullName>
    </recommendedName>
</protein>
<gene>
    <name evidence="2" type="ORF">HID58_019263</name>
</gene>
<dbReference type="CDD" id="cd22160">
    <property type="entry name" value="F-box_AtFBL13-like"/>
    <property type="match status" value="3"/>
</dbReference>
<feature type="domain" description="F-box" evidence="1">
    <location>
        <begin position="1200"/>
        <end position="1249"/>
    </location>
</feature>
<dbReference type="Pfam" id="PF23622">
    <property type="entry name" value="LRR_At1g61320_AtMIF1"/>
    <property type="match status" value="1"/>
</dbReference>
<reference evidence="2 3" key="1">
    <citation type="submission" date="2021-05" db="EMBL/GenBank/DDBJ databases">
        <title>Genome Assembly of Synthetic Allotetraploid Brassica napus Reveals Homoeologous Exchanges between Subgenomes.</title>
        <authorList>
            <person name="Davis J.T."/>
        </authorList>
    </citation>
    <scope>NUCLEOTIDE SEQUENCE [LARGE SCALE GENOMIC DNA]</scope>
    <source>
        <strain evidence="3">cv. Da-Ae</strain>
        <tissue evidence="2">Seedling</tissue>
    </source>
</reference>
<name>A0ABQ8DDH8_BRANA</name>
<dbReference type="SUPFAM" id="SSF81383">
    <property type="entry name" value="F-box domain"/>
    <property type="match status" value="3"/>
</dbReference>
<dbReference type="InterPro" id="IPR055357">
    <property type="entry name" value="LRR_At1g61320_AtMIF1"/>
</dbReference>
<dbReference type="InterPro" id="IPR036047">
    <property type="entry name" value="F-box-like_dom_sf"/>
</dbReference>
<dbReference type="Proteomes" id="UP000824890">
    <property type="component" value="Unassembled WGS sequence"/>
</dbReference>
<organism evidence="2 3">
    <name type="scientific">Brassica napus</name>
    <name type="common">Rape</name>
    <dbReference type="NCBI Taxonomy" id="3708"/>
    <lineage>
        <taxon>Eukaryota</taxon>
        <taxon>Viridiplantae</taxon>
        <taxon>Streptophyta</taxon>
        <taxon>Embryophyta</taxon>
        <taxon>Tracheophyta</taxon>
        <taxon>Spermatophyta</taxon>
        <taxon>Magnoliopsida</taxon>
        <taxon>eudicotyledons</taxon>
        <taxon>Gunneridae</taxon>
        <taxon>Pentapetalae</taxon>
        <taxon>rosids</taxon>
        <taxon>malvids</taxon>
        <taxon>Brassicales</taxon>
        <taxon>Brassicaceae</taxon>
        <taxon>Brassiceae</taxon>
        <taxon>Brassica</taxon>
    </lineage>
</organism>
<sequence length="1527" mass="174311">MLMGDDRKIKGAVDRINNLPDVILQHILCFVRTTKVAISTSLLSRRWRHLWCEVHSISLDVDTLTAASVNETLTRYTAPMTKSFHLILENITENIPYIDRLIKFAMSHNFENLSLDLCSSYEEFKLPDFFYSSDSFKQLKIYSHKIVPYCTVSWTWLQKLSLRFCRLSDESMSKIISGCPVLENLTLYDCYKLKVLDLSKSLRLRTLVVHRNMGAEGPRQIVAPHIHCLRLLHSQSSCTLVDVASLTEAKLDICYALSNPNFKFKAEPLQFMVLKNLEKLQNAEKLTFGGNFVKILSLAEIRGVPFPILKVKSLTLDTVICQYVIPGIERLLQNSPDLEKLIVRERIYNSMPGEHLDQYLKLMSLSPDQCWRSKDGFAWNKSRLNVQPQHVTSFVELVLKNTEKLHKMVVLLDERYLTFEIEDVIPTLPHNRNVTIVLSSTNKPMASEEWVVLSGERYLMFNFKEHSLPKALPCTLVDVSSLTEAKLDICHVSMNPHLTADFLQVMALKMLEKFQNAEKLSFGGNFILILSLAEIRGVPFPMLKVKSLILDTVICQYVIPGVERLLQNSPDLEKLIVRGRNYNTIPEEHVDIYLKLKTLNPDQCWRSKDGFAWNKSCWNVQPKQVASFVELVLINTEKSLKLVVLLDEHLVATLPHNNNVTILLSTNKPMTSEEWMEEPKTESLSVNEKVYSFTNTLQGFNLNTRWRSKNGASWNVVVPRNKNVNVVLSAPPKYTSQVKMANDRRIKSAVDLISNLPDVILQHILCSIPIELAITTSLLSRRWRHVWREIPSLSFNADTLTAASVNETLTRYTAPNTKSFHLTITPYPENIPYIDRLIKFAVSHNVENLSLNFSSHYYVKLPDFFCNSSSVKQLNIDIGFSHMIVPEYCTVSWTSLQKLSLSCCGLSDESMASILSGCPVLENLTLHNCVELKVLDLSKSLRLRTLDVKCTMTDWGSRQIVAPHIHCLRLLSSQPSSPTLVNVDSLTEAKLEILFSVNRYFTFKADFFQTMVLKMLEKLQNAEKLTFGGNFIQILSLAEIRGVPFPMLKVKALALHTKISHYVIPGMERLLQNSPDLEKLTVRARNFNTLLEKHLDKYMEIKGFNLNTCWRSKDGASWNKCGVYAKSKHVTSLVELILKNTKKLDKVVVLLDELYLKFKIKDVVVPSLPGYKNVNVVLSTTKLMALEKKMADHRKIEGAVDSISNLPDVILQHILCYIPTKLAISTSLLSRRWRHVWCDIPSLSLYVNTLTAASVRLCSQHEEFSHYTENIPYINLWIKCAMSHNVENLSLQIWNQYYEYKLPDFFCNSSSLSNSTSLLIQLLSNESMAKILSGCPLSYPLPDVASLTEAELEICFVSMDSQFEADFLQVWVLEMLEKLQNADKLNFGRNFVQILSIAEIRGAHFPLLKVKAMTLDTKIFQYKDCYKDKENEIRRLEKLRLGAWASNTMSSLGTSTVVDLKSMHVASFVELLLNNRDKLDKMAELLDELHLKFKGEDVVPPLSHNNNVTIVFSSTNKPMTSEESTFR</sequence>
<dbReference type="SUPFAM" id="SSF52047">
    <property type="entry name" value="RNI-like"/>
    <property type="match status" value="1"/>
</dbReference>
<dbReference type="SUPFAM" id="SSF52058">
    <property type="entry name" value="L domain-like"/>
    <property type="match status" value="1"/>
</dbReference>
<dbReference type="Pfam" id="PF24758">
    <property type="entry name" value="LRR_At5g56370"/>
    <property type="match status" value="1"/>
</dbReference>
<dbReference type="InterPro" id="IPR044997">
    <property type="entry name" value="F-box_plant"/>
</dbReference>
<dbReference type="PANTHER" id="PTHR32153">
    <property type="entry name" value="OJ000223_09.16 PROTEIN"/>
    <property type="match status" value="1"/>
</dbReference>
<dbReference type="Pfam" id="PF00646">
    <property type="entry name" value="F-box"/>
    <property type="match status" value="3"/>
</dbReference>
<dbReference type="InterPro" id="IPR055411">
    <property type="entry name" value="LRR_FXL15/At3g58940/PEG3-like"/>
</dbReference>
<dbReference type="SMART" id="SM00256">
    <property type="entry name" value="FBOX"/>
    <property type="match status" value="3"/>
</dbReference>
<dbReference type="InterPro" id="IPR032675">
    <property type="entry name" value="LRR_dom_sf"/>
</dbReference>
<dbReference type="InterPro" id="IPR053781">
    <property type="entry name" value="F-box_AtFBL13-like"/>
</dbReference>
<proteinExistence type="predicted"/>
<comment type="caution">
    <text evidence="2">The sequence shown here is derived from an EMBL/GenBank/DDBJ whole genome shotgun (WGS) entry which is preliminary data.</text>
</comment>
<evidence type="ECO:0000313" key="3">
    <source>
        <dbReference type="Proteomes" id="UP000824890"/>
    </source>
</evidence>
<dbReference type="PROSITE" id="PS50181">
    <property type="entry name" value="FBOX"/>
    <property type="match status" value="1"/>
</dbReference>
<dbReference type="EMBL" id="JAGKQM010000005">
    <property type="protein sequence ID" value="KAH0927007.1"/>
    <property type="molecule type" value="Genomic_DNA"/>
</dbReference>
<keyword evidence="3" id="KW-1185">Reference proteome</keyword>
<evidence type="ECO:0000313" key="2">
    <source>
        <dbReference type="EMBL" id="KAH0927007.1"/>
    </source>
</evidence>
<feature type="non-terminal residue" evidence="2">
    <location>
        <position position="1527"/>
    </location>
</feature>
<accession>A0ABQ8DDH8</accession>
<dbReference type="InterPro" id="IPR006553">
    <property type="entry name" value="Leu-rich_rpt_Cys-con_subtyp"/>
</dbReference>
<dbReference type="Gene3D" id="3.80.10.10">
    <property type="entry name" value="Ribonuclease Inhibitor"/>
    <property type="match status" value="2"/>
</dbReference>